<feature type="compositionally biased region" description="Polar residues" evidence="1">
    <location>
        <begin position="97"/>
        <end position="106"/>
    </location>
</feature>
<dbReference type="RefSeq" id="WP_157335527.1">
    <property type="nucleotide sequence ID" value="NZ_RHLK01000005.1"/>
</dbReference>
<gene>
    <name evidence="3" type="ORF">EDM21_11175</name>
</gene>
<feature type="compositionally biased region" description="Low complexity" evidence="1">
    <location>
        <begin position="76"/>
        <end position="89"/>
    </location>
</feature>
<accession>A0A7X3FI63</accession>
<feature type="transmembrane region" description="Helical" evidence="2">
    <location>
        <begin position="6"/>
        <end position="22"/>
    </location>
</feature>
<evidence type="ECO:0000256" key="1">
    <source>
        <dbReference type="SAM" id="MobiDB-lite"/>
    </source>
</evidence>
<organism evidence="3 4">
    <name type="scientific">Paenibacillus lutrae</name>
    <dbReference type="NCBI Taxonomy" id="2078573"/>
    <lineage>
        <taxon>Bacteria</taxon>
        <taxon>Bacillati</taxon>
        <taxon>Bacillota</taxon>
        <taxon>Bacilli</taxon>
        <taxon>Bacillales</taxon>
        <taxon>Paenibacillaceae</taxon>
        <taxon>Paenibacillus</taxon>
    </lineage>
</organism>
<evidence type="ECO:0000256" key="2">
    <source>
        <dbReference type="SAM" id="Phobius"/>
    </source>
</evidence>
<name>A0A7X3FI63_9BACL</name>
<protein>
    <submittedName>
        <fullName evidence="3">Uncharacterized protein</fullName>
    </submittedName>
</protein>
<feature type="compositionally biased region" description="Basic and acidic residues" evidence="1">
    <location>
        <begin position="108"/>
        <end position="133"/>
    </location>
</feature>
<dbReference type="Proteomes" id="UP000490800">
    <property type="component" value="Unassembled WGS sequence"/>
</dbReference>
<evidence type="ECO:0000313" key="3">
    <source>
        <dbReference type="EMBL" id="MVP00072.1"/>
    </source>
</evidence>
<keyword evidence="4" id="KW-1185">Reference proteome</keyword>
<keyword evidence="2" id="KW-1133">Transmembrane helix</keyword>
<keyword evidence="2" id="KW-0472">Membrane</keyword>
<comment type="caution">
    <text evidence="3">The sequence shown here is derived from an EMBL/GenBank/DDBJ whole genome shotgun (WGS) entry which is preliminary data.</text>
</comment>
<dbReference type="EMBL" id="RHLK01000005">
    <property type="protein sequence ID" value="MVP00072.1"/>
    <property type="molecule type" value="Genomic_DNA"/>
</dbReference>
<dbReference type="AlphaFoldDB" id="A0A7X3FI63"/>
<feature type="compositionally biased region" description="Polar residues" evidence="1">
    <location>
        <begin position="57"/>
        <end position="71"/>
    </location>
</feature>
<feature type="region of interest" description="Disordered" evidence="1">
    <location>
        <begin position="53"/>
        <end position="139"/>
    </location>
</feature>
<keyword evidence="2" id="KW-0812">Transmembrane</keyword>
<dbReference type="OrthoDB" id="2614893at2"/>
<reference evidence="3 4" key="1">
    <citation type="journal article" date="2019" name="Microorganisms">
        <title>Paenibacillus lutrae sp. nov., A Chitinolytic Species Isolated from A River Otter in Castril Natural Park, Granada, Spain.</title>
        <authorList>
            <person name="Rodriguez M."/>
            <person name="Reina J.C."/>
            <person name="Bejar V."/>
            <person name="Llamas I."/>
        </authorList>
    </citation>
    <scope>NUCLEOTIDE SEQUENCE [LARGE SCALE GENOMIC DNA]</scope>
    <source>
        <strain evidence="3 4">N10</strain>
    </source>
</reference>
<sequence>MRFSSMLIGGIAGAALAVYVMNRKSSFRGALMSSGSSTGKAVSGMMNEALQMFSGKSAANSPNQSQAGNSGHSDSKAASQGSSQSSSYPQHKKSHSAGSASNSAQDEQMIKELIAKDSHVKSAVDEILDKNDSRTSGTH</sequence>
<evidence type="ECO:0000313" key="4">
    <source>
        <dbReference type="Proteomes" id="UP000490800"/>
    </source>
</evidence>
<proteinExistence type="predicted"/>